<comment type="caution">
    <text evidence="1">The sequence shown here is derived from an EMBL/GenBank/DDBJ whole genome shotgun (WGS) entry which is preliminary data.</text>
</comment>
<feature type="non-terminal residue" evidence="1">
    <location>
        <position position="1"/>
    </location>
</feature>
<dbReference type="EMBL" id="ASPP01041427">
    <property type="protein sequence ID" value="ETO00292.1"/>
    <property type="molecule type" value="Genomic_DNA"/>
</dbReference>
<reference evidence="1 2" key="1">
    <citation type="journal article" date="2013" name="Curr. Biol.">
        <title>The Genome of the Foraminiferan Reticulomyxa filosa.</title>
        <authorList>
            <person name="Glockner G."/>
            <person name="Hulsmann N."/>
            <person name="Schleicher M."/>
            <person name="Noegel A.A."/>
            <person name="Eichinger L."/>
            <person name="Gallinger C."/>
            <person name="Pawlowski J."/>
            <person name="Sierra R."/>
            <person name="Euteneuer U."/>
            <person name="Pillet L."/>
            <person name="Moustafa A."/>
            <person name="Platzer M."/>
            <person name="Groth M."/>
            <person name="Szafranski K."/>
            <person name="Schliwa M."/>
        </authorList>
    </citation>
    <scope>NUCLEOTIDE SEQUENCE [LARGE SCALE GENOMIC DNA]</scope>
</reference>
<feature type="non-terminal residue" evidence="1">
    <location>
        <position position="145"/>
    </location>
</feature>
<gene>
    <name evidence="1" type="ORF">RFI_37155</name>
</gene>
<name>X6LGP7_RETFI</name>
<organism evidence="1 2">
    <name type="scientific">Reticulomyxa filosa</name>
    <dbReference type="NCBI Taxonomy" id="46433"/>
    <lineage>
        <taxon>Eukaryota</taxon>
        <taxon>Sar</taxon>
        <taxon>Rhizaria</taxon>
        <taxon>Retaria</taxon>
        <taxon>Foraminifera</taxon>
        <taxon>Monothalamids</taxon>
        <taxon>Reticulomyxidae</taxon>
        <taxon>Reticulomyxa</taxon>
    </lineage>
</organism>
<dbReference type="Proteomes" id="UP000023152">
    <property type="component" value="Unassembled WGS sequence"/>
</dbReference>
<evidence type="ECO:0000313" key="1">
    <source>
        <dbReference type="EMBL" id="ETO00292.1"/>
    </source>
</evidence>
<sequence>WISYDMAFSSDIAERASAFEKYLCKYFGIHSNELKYLFCGFNQDTISSAISYLYASKIITPQNNANAKVVSDANPQKNALILVLTNELEWTIFQQRYDECKHVDSYLNMKSSTNKKINSNLQQNTEEMILSPCHKHFFQFFEILR</sequence>
<dbReference type="AlphaFoldDB" id="X6LGP7"/>
<proteinExistence type="predicted"/>
<evidence type="ECO:0000313" key="2">
    <source>
        <dbReference type="Proteomes" id="UP000023152"/>
    </source>
</evidence>
<accession>X6LGP7</accession>
<keyword evidence="2" id="KW-1185">Reference proteome</keyword>
<protein>
    <submittedName>
        <fullName evidence="1">Uncharacterized protein</fullName>
    </submittedName>
</protein>